<dbReference type="Gene3D" id="3.40.50.2300">
    <property type="match status" value="1"/>
</dbReference>
<dbReference type="STRING" id="320771.Cflav_PD5512"/>
<dbReference type="OrthoDB" id="9814495at2"/>
<dbReference type="Proteomes" id="UP000003688">
    <property type="component" value="Unassembled WGS sequence"/>
</dbReference>
<keyword evidence="10" id="KW-1185">Reference proteome</keyword>
<organism evidence="9 10">
    <name type="scientific">Pedosphaera parvula (strain Ellin514)</name>
    <dbReference type="NCBI Taxonomy" id="320771"/>
    <lineage>
        <taxon>Bacteria</taxon>
        <taxon>Pseudomonadati</taxon>
        <taxon>Verrucomicrobiota</taxon>
        <taxon>Pedosphaerae</taxon>
        <taxon>Pedosphaerales</taxon>
        <taxon>Pedosphaeraceae</taxon>
        <taxon>Pedosphaera</taxon>
    </lineage>
</organism>
<evidence type="ECO:0000259" key="8">
    <source>
        <dbReference type="PROSITE" id="PS50110"/>
    </source>
</evidence>
<dbReference type="InterPro" id="IPR016032">
    <property type="entry name" value="Sig_transdc_resp-reg_C-effctor"/>
</dbReference>
<comment type="caution">
    <text evidence="9">The sequence shown here is derived from an EMBL/GenBank/DDBJ whole genome shotgun (WGS) entry which is preliminary data.</text>
</comment>
<evidence type="ECO:0000256" key="2">
    <source>
        <dbReference type="ARBA" id="ARBA00023012"/>
    </source>
</evidence>
<keyword evidence="4" id="KW-0238">DNA-binding</keyword>
<dbReference type="PROSITE" id="PS50110">
    <property type="entry name" value="RESPONSE_REGULATORY"/>
    <property type="match status" value="1"/>
</dbReference>
<dbReference type="Pfam" id="PF00072">
    <property type="entry name" value="Response_reg"/>
    <property type="match status" value="1"/>
</dbReference>
<feature type="domain" description="Response regulatory" evidence="8">
    <location>
        <begin position="3"/>
        <end position="119"/>
    </location>
</feature>
<dbReference type="GO" id="GO:0000976">
    <property type="term" value="F:transcription cis-regulatory region binding"/>
    <property type="evidence" value="ECO:0007669"/>
    <property type="project" value="TreeGrafter"/>
</dbReference>
<reference evidence="9 10" key="1">
    <citation type="journal article" date="2011" name="J. Bacteriol.">
        <title>Genome sequence of 'Pedosphaera parvula' Ellin514, an aerobic Verrucomicrobial isolate from pasture soil.</title>
        <authorList>
            <person name="Kant R."/>
            <person name="van Passel M.W."/>
            <person name="Sangwan P."/>
            <person name="Palva A."/>
            <person name="Lucas S."/>
            <person name="Copeland A."/>
            <person name="Lapidus A."/>
            <person name="Glavina Del Rio T."/>
            <person name="Dalin E."/>
            <person name="Tice H."/>
            <person name="Bruce D."/>
            <person name="Goodwin L."/>
            <person name="Pitluck S."/>
            <person name="Chertkov O."/>
            <person name="Larimer F.W."/>
            <person name="Land M.L."/>
            <person name="Hauser L."/>
            <person name="Brettin T.S."/>
            <person name="Detter J.C."/>
            <person name="Han S."/>
            <person name="de Vos W.M."/>
            <person name="Janssen P.H."/>
            <person name="Smidt H."/>
        </authorList>
    </citation>
    <scope>NUCLEOTIDE SEQUENCE [LARGE SCALE GENOMIC DNA]</scope>
    <source>
        <strain evidence="9 10">Ellin514</strain>
    </source>
</reference>
<accession>B9XBJ2</accession>
<evidence type="ECO:0000313" key="10">
    <source>
        <dbReference type="Proteomes" id="UP000003688"/>
    </source>
</evidence>
<feature type="domain" description="HTH luxR-type" evidence="7">
    <location>
        <begin position="144"/>
        <end position="209"/>
    </location>
</feature>
<protein>
    <submittedName>
        <fullName evidence="9">Two component transcriptional regulator, LuxR family</fullName>
    </submittedName>
</protein>
<dbReference type="InterPro" id="IPR000792">
    <property type="entry name" value="Tscrpt_reg_LuxR_C"/>
</dbReference>
<dbReference type="EMBL" id="ABOX02000003">
    <property type="protein sequence ID" value="EEF62877.1"/>
    <property type="molecule type" value="Genomic_DNA"/>
</dbReference>
<dbReference type="CDD" id="cd06170">
    <property type="entry name" value="LuxR_C_like"/>
    <property type="match status" value="1"/>
</dbReference>
<dbReference type="InterPro" id="IPR011006">
    <property type="entry name" value="CheY-like_superfamily"/>
</dbReference>
<keyword evidence="3" id="KW-0805">Transcription regulation</keyword>
<keyword evidence="1 6" id="KW-0597">Phosphoprotein</keyword>
<dbReference type="InterPro" id="IPR039420">
    <property type="entry name" value="WalR-like"/>
</dbReference>
<dbReference type="PANTHER" id="PTHR48111:SF1">
    <property type="entry name" value="TWO-COMPONENT RESPONSE REGULATOR ORR33"/>
    <property type="match status" value="1"/>
</dbReference>
<dbReference type="SMART" id="SM00421">
    <property type="entry name" value="HTH_LUXR"/>
    <property type="match status" value="1"/>
</dbReference>
<evidence type="ECO:0000256" key="3">
    <source>
        <dbReference type="ARBA" id="ARBA00023015"/>
    </source>
</evidence>
<feature type="modified residue" description="4-aspartylphosphate" evidence="6">
    <location>
        <position position="52"/>
    </location>
</feature>
<evidence type="ECO:0000259" key="7">
    <source>
        <dbReference type="PROSITE" id="PS50043"/>
    </source>
</evidence>
<dbReference type="CDD" id="cd17574">
    <property type="entry name" value="REC_OmpR"/>
    <property type="match status" value="1"/>
</dbReference>
<dbReference type="GO" id="GO:0032993">
    <property type="term" value="C:protein-DNA complex"/>
    <property type="evidence" value="ECO:0007669"/>
    <property type="project" value="TreeGrafter"/>
</dbReference>
<name>B9XBJ2_PEDPL</name>
<evidence type="ECO:0000256" key="4">
    <source>
        <dbReference type="ARBA" id="ARBA00023125"/>
    </source>
</evidence>
<evidence type="ECO:0000256" key="1">
    <source>
        <dbReference type="ARBA" id="ARBA00022553"/>
    </source>
</evidence>
<gene>
    <name evidence="9" type="ORF">Cflav_PD5512</name>
</gene>
<dbReference type="RefSeq" id="WP_007413190.1">
    <property type="nucleotide sequence ID" value="NZ_ABOX02000003.1"/>
</dbReference>
<dbReference type="GO" id="GO:0005829">
    <property type="term" value="C:cytosol"/>
    <property type="evidence" value="ECO:0007669"/>
    <property type="project" value="TreeGrafter"/>
</dbReference>
<dbReference type="SUPFAM" id="SSF52172">
    <property type="entry name" value="CheY-like"/>
    <property type="match status" value="1"/>
</dbReference>
<proteinExistence type="predicted"/>
<dbReference type="InterPro" id="IPR001789">
    <property type="entry name" value="Sig_transdc_resp-reg_receiver"/>
</dbReference>
<sequence>MKKILVIEDQPEMRRSLETTLEMEGFEVLLAEDGRMGLELALAARPDLILCDVMMPGMDGHGLLQVLRADNRTAHLPFIFLTARADKQDARTGMNLGADDYLTKPVAKSDLLAAISSRLQRAEVQKRRLDGKRGEFKPDFSSPAIFANLGLSRREAEVLLWVAQGKSNGDIADILGLSEFTVKRHMAGIFDTLGVQSRNAAMLRALESMGSER</sequence>
<dbReference type="Gene3D" id="1.10.10.10">
    <property type="entry name" value="Winged helix-like DNA-binding domain superfamily/Winged helix DNA-binding domain"/>
    <property type="match status" value="1"/>
</dbReference>
<dbReference type="PRINTS" id="PR00038">
    <property type="entry name" value="HTHLUXR"/>
</dbReference>
<dbReference type="SMART" id="SM00448">
    <property type="entry name" value="REC"/>
    <property type="match status" value="1"/>
</dbReference>
<dbReference type="AlphaFoldDB" id="B9XBJ2"/>
<dbReference type="PROSITE" id="PS50043">
    <property type="entry name" value="HTH_LUXR_2"/>
    <property type="match status" value="1"/>
</dbReference>
<dbReference type="PANTHER" id="PTHR48111">
    <property type="entry name" value="REGULATOR OF RPOS"/>
    <property type="match status" value="1"/>
</dbReference>
<dbReference type="GO" id="GO:0000156">
    <property type="term" value="F:phosphorelay response regulator activity"/>
    <property type="evidence" value="ECO:0007669"/>
    <property type="project" value="TreeGrafter"/>
</dbReference>
<dbReference type="InterPro" id="IPR036388">
    <property type="entry name" value="WH-like_DNA-bd_sf"/>
</dbReference>
<keyword evidence="2" id="KW-0902">Two-component regulatory system</keyword>
<dbReference type="GO" id="GO:0006355">
    <property type="term" value="P:regulation of DNA-templated transcription"/>
    <property type="evidence" value="ECO:0007669"/>
    <property type="project" value="InterPro"/>
</dbReference>
<evidence type="ECO:0000256" key="5">
    <source>
        <dbReference type="ARBA" id="ARBA00023163"/>
    </source>
</evidence>
<keyword evidence="5" id="KW-0804">Transcription</keyword>
<dbReference type="Pfam" id="PF00196">
    <property type="entry name" value="GerE"/>
    <property type="match status" value="1"/>
</dbReference>
<evidence type="ECO:0000313" key="9">
    <source>
        <dbReference type="EMBL" id="EEF62877.1"/>
    </source>
</evidence>
<evidence type="ECO:0000256" key="6">
    <source>
        <dbReference type="PROSITE-ProRule" id="PRU00169"/>
    </source>
</evidence>
<dbReference type="SUPFAM" id="SSF46894">
    <property type="entry name" value="C-terminal effector domain of the bipartite response regulators"/>
    <property type="match status" value="1"/>
</dbReference>